<organism evidence="2 3">
    <name type="scientific">Hippocampus comes</name>
    <name type="common">Tiger tail seahorse</name>
    <dbReference type="NCBI Taxonomy" id="109280"/>
    <lineage>
        <taxon>Eukaryota</taxon>
        <taxon>Metazoa</taxon>
        <taxon>Chordata</taxon>
        <taxon>Craniata</taxon>
        <taxon>Vertebrata</taxon>
        <taxon>Euteleostomi</taxon>
        <taxon>Actinopterygii</taxon>
        <taxon>Neopterygii</taxon>
        <taxon>Teleostei</taxon>
        <taxon>Neoteleostei</taxon>
        <taxon>Acanthomorphata</taxon>
        <taxon>Syngnathiaria</taxon>
        <taxon>Syngnathiformes</taxon>
        <taxon>Syngnathoidei</taxon>
        <taxon>Syngnathidae</taxon>
        <taxon>Hippocampus</taxon>
    </lineage>
</organism>
<accession>A0A3Q2XT57</accession>
<proteinExistence type="predicted"/>
<reference evidence="2" key="2">
    <citation type="submission" date="2025-09" db="UniProtKB">
        <authorList>
            <consortium name="Ensembl"/>
        </authorList>
    </citation>
    <scope>IDENTIFICATION</scope>
</reference>
<dbReference type="Proteomes" id="UP000264820">
    <property type="component" value="Unplaced"/>
</dbReference>
<keyword evidence="3" id="KW-1185">Reference proteome</keyword>
<dbReference type="GeneTree" id="ENSGT01140000286435"/>
<keyword evidence="1" id="KW-0812">Transmembrane</keyword>
<reference evidence="2" key="1">
    <citation type="submission" date="2025-08" db="UniProtKB">
        <authorList>
            <consortium name="Ensembl"/>
        </authorList>
    </citation>
    <scope>IDENTIFICATION</scope>
</reference>
<evidence type="ECO:0008006" key="4">
    <source>
        <dbReference type="Google" id="ProtNLM"/>
    </source>
</evidence>
<dbReference type="AlphaFoldDB" id="A0A3Q2XT57"/>
<evidence type="ECO:0000313" key="2">
    <source>
        <dbReference type="Ensembl" id="ENSHCOP00000008108.1"/>
    </source>
</evidence>
<sequence length="56" mass="6096">TSLRNVAAMGVWRDYKVLIVMGGSLALIHAGWYQLKARPHLYKSAARQPAGGAKSE</sequence>
<dbReference type="Ensembl" id="ENSHCOT00000000878.1">
    <property type="protein sequence ID" value="ENSHCOP00000008108.1"/>
    <property type="gene ID" value="ENSHCOG00000010275.1"/>
</dbReference>
<evidence type="ECO:0000256" key="1">
    <source>
        <dbReference type="SAM" id="Phobius"/>
    </source>
</evidence>
<keyword evidence="1" id="KW-0472">Membrane</keyword>
<name>A0A3Q2XT57_HIPCM</name>
<keyword evidence="1" id="KW-1133">Transmembrane helix</keyword>
<protein>
    <recommendedName>
        <fullName evidence="4">MFS transporter</fullName>
    </recommendedName>
</protein>
<feature type="transmembrane region" description="Helical" evidence="1">
    <location>
        <begin position="15"/>
        <end position="35"/>
    </location>
</feature>
<evidence type="ECO:0000313" key="3">
    <source>
        <dbReference type="Proteomes" id="UP000264820"/>
    </source>
</evidence>